<accession>F3YUN7</accession>
<dbReference type="Pfam" id="PF13469">
    <property type="entry name" value="Sulfotransfer_3"/>
    <property type="match status" value="1"/>
</dbReference>
<dbReference type="EMBL" id="CP003221">
    <property type="protein sequence ID" value="EGJ48991.1"/>
    <property type="molecule type" value="Genomic_DNA"/>
</dbReference>
<sequence length="282" mass="31189">MNIFIGGSDASAAALLGEALASHPRMLAFSETSLLGGRSGVADLLRGTCDLAMFERRFFRVRLSELNEAFAKAIPGRYELLPRKSAKRLFTTAFEGQELAVGAGIFARGVNLIAMNEAAKAYWAEIRTLARTDVRILHRLYPGMRYVHLFRSPEESYMATVGENRGPDTLVSFIFDYKRSMLHALSALKTLPAENVIALNLDTLIDSPNDLLARILNFCGVSYSQDFLAQAALMLAKQKRTPAEQGAKAGEIDSDEQRLLLKHCQHLHRACQALEQELSGAW</sequence>
<gene>
    <name evidence="1" type="ORF">Desaf_0639</name>
</gene>
<evidence type="ECO:0000313" key="1">
    <source>
        <dbReference type="EMBL" id="EGJ48991.1"/>
    </source>
</evidence>
<dbReference type="AlphaFoldDB" id="F3YUN7"/>
<organism evidence="1 2">
    <name type="scientific">Desulfocurvibacter africanus subsp. africanus str. Walvis Bay</name>
    <dbReference type="NCBI Taxonomy" id="690850"/>
    <lineage>
        <taxon>Bacteria</taxon>
        <taxon>Pseudomonadati</taxon>
        <taxon>Thermodesulfobacteriota</taxon>
        <taxon>Desulfovibrionia</taxon>
        <taxon>Desulfovibrionales</taxon>
        <taxon>Desulfovibrionaceae</taxon>
        <taxon>Desulfocurvibacter</taxon>
    </lineage>
</organism>
<evidence type="ECO:0000313" key="2">
    <source>
        <dbReference type="Proteomes" id="UP000007844"/>
    </source>
</evidence>
<proteinExistence type="predicted"/>
<protein>
    <recommendedName>
        <fullName evidence="3">Sulfotransferase</fullName>
    </recommendedName>
</protein>
<keyword evidence="2" id="KW-1185">Reference proteome</keyword>
<evidence type="ECO:0008006" key="3">
    <source>
        <dbReference type="Google" id="ProtNLM"/>
    </source>
</evidence>
<dbReference type="KEGG" id="daf:Desaf_0639"/>
<dbReference type="HOGENOM" id="CLU_985994_0_0_7"/>
<dbReference type="Gene3D" id="3.40.50.300">
    <property type="entry name" value="P-loop containing nucleotide triphosphate hydrolases"/>
    <property type="match status" value="1"/>
</dbReference>
<dbReference type="Proteomes" id="UP000007844">
    <property type="component" value="Chromosome"/>
</dbReference>
<dbReference type="InterPro" id="IPR027417">
    <property type="entry name" value="P-loop_NTPase"/>
</dbReference>
<dbReference type="SUPFAM" id="SSF52540">
    <property type="entry name" value="P-loop containing nucleoside triphosphate hydrolases"/>
    <property type="match status" value="1"/>
</dbReference>
<reference evidence="1 2" key="1">
    <citation type="journal article" date="2011" name="J. Bacteriol.">
        <title>Genome sequence of the mercury-methylating and pleomorphic Desulfovibrio africanus Strain Walvis Bay.</title>
        <authorList>
            <person name="Brown S.D."/>
            <person name="Wall J.D."/>
            <person name="Kucken A.M."/>
            <person name="Gilmour C.C."/>
            <person name="Podar M."/>
            <person name="Brandt C.C."/>
            <person name="Teshima H."/>
            <person name="Detter J.C."/>
            <person name="Han C.S."/>
            <person name="Land M.L."/>
            <person name="Lucas S."/>
            <person name="Han J."/>
            <person name="Pennacchio L."/>
            <person name="Nolan M."/>
            <person name="Pitluck S."/>
            <person name="Woyke T."/>
            <person name="Goodwin L."/>
            <person name="Palumbo A.V."/>
            <person name="Elias D.A."/>
        </authorList>
    </citation>
    <scope>NUCLEOTIDE SEQUENCE [LARGE SCALE GENOMIC DNA]</scope>
    <source>
        <strain evidence="1 2">Walvis Bay</strain>
    </source>
</reference>
<dbReference type="RefSeq" id="WP_014258829.1">
    <property type="nucleotide sequence ID" value="NC_016629.1"/>
</dbReference>
<name>F3YUN7_DESAF</name>